<dbReference type="CDD" id="cd00075">
    <property type="entry name" value="HATPase"/>
    <property type="match status" value="1"/>
</dbReference>
<keyword evidence="6" id="KW-0808">Transferase</keyword>
<dbReference type="Gene3D" id="3.30.565.10">
    <property type="entry name" value="Histidine kinase-like ATPase, C-terminal domain"/>
    <property type="match status" value="1"/>
</dbReference>
<evidence type="ECO:0000256" key="5">
    <source>
        <dbReference type="ARBA" id="ARBA00022553"/>
    </source>
</evidence>
<keyword evidence="7" id="KW-0812">Transmembrane</keyword>
<keyword evidence="11" id="KW-0472">Membrane</keyword>
<evidence type="ECO:0000259" key="12">
    <source>
        <dbReference type="PROSITE" id="PS50109"/>
    </source>
</evidence>
<comment type="cofactor">
    <cofactor evidence="2">
        <name>a divalent metal cation</name>
        <dbReference type="ChEBI" id="CHEBI:60240"/>
    </cofactor>
</comment>
<proteinExistence type="predicted"/>
<dbReference type="PRINTS" id="PR00344">
    <property type="entry name" value="BCTRLSENSOR"/>
</dbReference>
<dbReference type="InterPro" id="IPR003660">
    <property type="entry name" value="HAMP_dom"/>
</dbReference>
<gene>
    <name evidence="14" type="ORF">EAS64_31645</name>
</gene>
<evidence type="ECO:0000256" key="6">
    <source>
        <dbReference type="ARBA" id="ARBA00022679"/>
    </source>
</evidence>
<dbReference type="InterPro" id="IPR005467">
    <property type="entry name" value="His_kinase_dom"/>
</dbReference>
<dbReference type="SMART" id="SM00304">
    <property type="entry name" value="HAMP"/>
    <property type="match status" value="1"/>
</dbReference>
<dbReference type="SUPFAM" id="SSF55874">
    <property type="entry name" value="ATPase domain of HSP90 chaperone/DNA topoisomerase II/histidine kinase"/>
    <property type="match status" value="1"/>
</dbReference>
<evidence type="ECO:0000256" key="4">
    <source>
        <dbReference type="ARBA" id="ARBA00012438"/>
    </source>
</evidence>
<dbReference type="RefSeq" id="WP_145858976.1">
    <property type="nucleotide sequence ID" value="NZ_RPFW01000006.1"/>
</dbReference>
<dbReference type="EMBL" id="RPFW01000006">
    <property type="protein sequence ID" value="TVZ01985.1"/>
    <property type="molecule type" value="Genomic_DNA"/>
</dbReference>
<dbReference type="PROSITE" id="PS50109">
    <property type="entry name" value="HIS_KIN"/>
    <property type="match status" value="1"/>
</dbReference>
<dbReference type="PANTHER" id="PTHR45436:SF5">
    <property type="entry name" value="SENSOR HISTIDINE KINASE TRCS"/>
    <property type="match status" value="1"/>
</dbReference>
<evidence type="ECO:0000256" key="11">
    <source>
        <dbReference type="ARBA" id="ARBA00023136"/>
    </source>
</evidence>
<organism evidence="14 15">
    <name type="scientific">Trebonia kvetii</name>
    <dbReference type="NCBI Taxonomy" id="2480626"/>
    <lineage>
        <taxon>Bacteria</taxon>
        <taxon>Bacillati</taxon>
        <taxon>Actinomycetota</taxon>
        <taxon>Actinomycetes</taxon>
        <taxon>Streptosporangiales</taxon>
        <taxon>Treboniaceae</taxon>
        <taxon>Trebonia</taxon>
    </lineage>
</organism>
<dbReference type="PANTHER" id="PTHR45436">
    <property type="entry name" value="SENSOR HISTIDINE KINASE YKOH"/>
    <property type="match status" value="1"/>
</dbReference>
<dbReference type="GO" id="GO:0005886">
    <property type="term" value="C:plasma membrane"/>
    <property type="evidence" value="ECO:0007669"/>
    <property type="project" value="UniProtKB-SubCell"/>
</dbReference>
<accession>A0A6P2BV31</accession>
<dbReference type="Pfam" id="PF00512">
    <property type="entry name" value="HisKA"/>
    <property type="match status" value="1"/>
</dbReference>
<dbReference type="InterPro" id="IPR050428">
    <property type="entry name" value="TCS_sensor_his_kinase"/>
</dbReference>
<dbReference type="CDD" id="cd06225">
    <property type="entry name" value="HAMP"/>
    <property type="match status" value="1"/>
</dbReference>
<reference evidence="14 15" key="1">
    <citation type="submission" date="2018-11" db="EMBL/GenBank/DDBJ databases">
        <title>Trebonia kvetii gen.nov., sp.nov., a novel acidophilic actinobacterium, and proposal of the new actinobacterial family Treboniaceae fam. nov.</title>
        <authorList>
            <person name="Rapoport D."/>
            <person name="Sagova-Mareckova M."/>
            <person name="Sedlacek I."/>
            <person name="Provaznik J."/>
            <person name="Kralova S."/>
            <person name="Pavlinic D."/>
            <person name="Benes V."/>
            <person name="Kopecky J."/>
        </authorList>
    </citation>
    <scope>NUCLEOTIDE SEQUENCE [LARGE SCALE GENOMIC DNA]</scope>
    <source>
        <strain evidence="14 15">15Tr583</strain>
    </source>
</reference>
<dbReference type="PROSITE" id="PS50885">
    <property type="entry name" value="HAMP"/>
    <property type="match status" value="1"/>
</dbReference>
<dbReference type="Pfam" id="PF00672">
    <property type="entry name" value="HAMP"/>
    <property type="match status" value="1"/>
</dbReference>
<dbReference type="Proteomes" id="UP000460272">
    <property type="component" value="Unassembled WGS sequence"/>
</dbReference>
<keyword evidence="10" id="KW-0902">Two-component regulatory system</keyword>
<dbReference type="InterPro" id="IPR003661">
    <property type="entry name" value="HisK_dim/P_dom"/>
</dbReference>
<evidence type="ECO:0000256" key="8">
    <source>
        <dbReference type="ARBA" id="ARBA00022777"/>
    </source>
</evidence>
<feature type="domain" description="HAMP" evidence="13">
    <location>
        <begin position="174"/>
        <end position="227"/>
    </location>
</feature>
<evidence type="ECO:0000256" key="10">
    <source>
        <dbReference type="ARBA" id="ARBA00023012"/>
    </source>
</evidence>
<dbReference type="Gene3D" id="1.10.287.130">
    <property type="match status" value="1"/>
</dbReference>
<dbReference type="AlphaFoldDB" id="A0A6P2BV31"/>
<keyword evidence="8 14" id="KW-0418">Kinase</keyword>
<feature type="domain" description="Histidine kinase" evidence="12">
    <location>
        <begin position="249"/>
        <end position="462"/>
    </location>
</feature>
<evidence type="ECO:0000313" key="15">
    <source>
        <dbReference type="Proteomes" id="UP000460272"/>
    </source>
</evidence>
<dbReference type="GO" id="GO:0005509">
    <property type="term" value="F:calcium ion binding"/>
    <property type="evidence" value="ECO:0007669"/>
    <property type="project" value="UniProtKB-ARBA"/>
</dbReference>
<dbReference type="InterPro" id="IPR004358">
    <property type="entry name" value="Sig_transdc_His_kin-like_C"/>
</dbReference>
<dbReference type="EC" id="2.7.13.3" evidence="4"/>
<evidence type="ECO:0000256" key="3">
    <source>
        <dbReference type="ARBA" id="ARBA00004236"/>
    </source>
</evidence>
<comment type="caution">
    <text evidence="14">The sequence shown here is derived from an EMBL/GenBank/DDBJ whole genome shotgun (WGS) entry which is preliminary data.</text>
</comment>
<keyword evidence="5" id="KW-0597">Phosphoprotein</keyword>
<dbReference type="Pfam" id="PF02518">
    <property type="entry name" value="HATPase_c"/>
    <property type="match status" value="1"/>
</dbReference>
<dbReference type="SMART" id="SM00388">
    <property type="entry name" value="HisKA"/>
    <property type="match status" value="1"/>
</dbReference>
<dbReference type="SUPFAM" id="SSF158472">
    <property type="entry name" value="HAMP domain-like"/>
    <property type="match status" value="1"/>
</dbReference>
<keyword evidence="9" id="KW-1133">Transmembrane helix</keyword>
<evidence type="ECO:0000313" key="14">
    <source>
        <dbReference type="EMBL" id="TVZ01985.1"/>
    </source>
</evidence>
<evidence type="ECO:0000256" key="7">
    <source>
        <dbReference type="ARBA" id="ARBA00022692"/>
    </source>
</evidence>
<dbReference type="SUPFAM" id="SSF47384">
    <property type="entry name" value="Homodimeric domain of signal transducing histidine kinase"/>
    <property type="match status" value="1"/>
</dbReference>
<comment type="catalytic activity">
    <reaction evidence="1">
        <text>ATP + protein L-histidine = ADP + protein N-phospho-L-histidine.</text>
        <dbReference type="EC" id="2.7.13.3"/>
    </reaction>
</comment>
<dbReference type="Gene3D" id="6.10.340.10">
    <property type="match status" value="1"/>
</dbReference>
<dbReference type="InterPro" id="IPR036890">
    <property type="entry name" value="HATPase_C_sf"/>
</dbReference>
<evidence type="ECO:0000256" key="2">
    <source>
        <dbReference type="ARBA" id="ARBA00001968"/>
    </source>
</evidence>
<evidence type="ECO:0000256" key="9">
    <source>
        <dbReference type="ARBA" id="ARBA00022989"/>
    </source>
</evidence>
<evidence type="ECO:0000256" key="1">
    <source>
        <dbReference type="ARBA" id="ARBA00000085"/>
    </source>
</evidence>
<sequence length="467" mass="48768">MSLRTRVMAAAALLVALTSLVTTVLGTTLVRSYLFSRADAQLRGFATVATRIVERQQLQPSDSSRPQTLPEQFLVEEIAPDGQISVAGGPLGSADGPELTAAQLSETGTPFTAAASAGGSWRVLVQPLSGGSHLVIASSLGDLDSTITRLEIADALAAAVAVVLLAGVGLPLVRASLAPLRGIESTAAAIAGGDLSRRIDHAARNTEVGRLAEALDVMLASIEAAYLARADGEARALQSQDRMRRFIADASHELRTPLTSVRGLAEYGLQQGSDASPEELLRLMGLIAREAGRMGRLVDDLLLLARFDAGRALDCRPVDLASIAAEAVQQARLVATTRPITLEAAEPVIVDADAERLRQVIDNLIGNAIQHTPPATPVAVTVSGEPGTGRLTVTDRGPGMTQEQASHVFERFYRTDNARTRGGAGLGLAIAASLAAAHDGTLTVDTQPGHGTAFHLRVPLAESFPVI</sequence>
<dbReference type="CDD" id="cd00082">
    <property type="entry name" value="HisKA"/>
    <property type="match status" value="1"/>
</dbReference>
<keyword evidence="15" id="KW-1185">Reference proteome</keyword>
<name>A0A6P2BV31_9ACTN</name>
<protein>
    <recommendedName>
        <fullName evidence="4">histidine kinase</fullName>
        <ecNumber evidence="4">2.7.13.3</ecNumber>
    </recommendedName>
</protein>
<dbReference type="InterPro" id="IPR036097">
    <property type="entry name" value="HisK_dim/P_sf"/>
</dbReference>
<evidence type="ECO:0000259" key="13">
    <source>
        <dbReference type="PROSITE" id="PS50885"/>
    </source>
</evidence>
<dbReference type="FunFam" id="1.10.287.130:FF:000001">
    <property type="entry name" value="Two-component sensor histidine kinase"/>
    <property type="match status" value="1"/>
</dbReference>
<comment type="subcellular location">
    <subcellularLocation>
        <location evidence="3">Cell membrane</location>
    </subcellularLocation>
</comment>
<dbReference type="InterPro" id="IPR003594">
    <property type="entry name" value="HATPase_dom"/>
</dbReference>
<dbReference type="FunFam" id="3.30.565.10:FF:000006">
    <property type="entry name" value="Sensor histidine kinase WalK"/>
    <property type="match status" value="1"/>
</dbReference>
<dbReference type="OrthoDB" id="9786919at2"/>
<dbReference type="GO" id="GO:0000155">
    <property type="term" value="F:phosphorelay sensor kinase activity"/>
    <property type="evidence" value="ECO:0007669"/>
    <property type="project" value="InterPro"/>
</dbReference>
<dbReference type="SMART" id="SM00387">
    <property type="entry name" value="HATPase_c"/>
    <property type="match status" value="1"/>
</dbReference>